<dbReference type="EMBL" id="CP040058">
    <property type="protein sequence ID" value="QCP36003.1"/>
    <property type="molecule type" value="Genomic_DNA"/>
</dbReference>
<dbReference type="SFLD" id="SFLDG01062">
    <property type="entry name" value="methyltransferase_(Class_A)"/>
    <property type="match status" value="1"/>
</dbReference>
<evidence type="ECO:0000256" key="3">
    <source>
        <dbReference type="ARBA" id="ARBA00022490"/>
    </source>
</evidence>
<dbReference type="SFLD" id="SFLDS00029">
    <property type="entry name" value="Radical_SAM"/>
    <property type="match status" value="1"/>
</dbReference>
<dbReference type="InterPro" id="IPR007197">
    <property type="entry name" value="rSAM"/>
</dbReference>
<feature type="domain" description="Radical SAM core" evidence="13">
    <location>
        <begin position="97"/>
        <end position="327"/>
    </location>
</feature>
<dbReference type="GO" id="GO:0000049">
    <property type="term" value="F:tRNA binding"/>
    <property type="evidence" value="ECO:0007669"/>
    <property type="project" value="UniProtKB-UniRule"/>
</dbReference>
<dbReference type="CDD" id="cd01335">
    <property type="entry name" value="Radical_SAM"/>
    <property type="match status" value="1"/>
</dbReference>
<comment type="subcellular location">
    <subcellularLocation>
        <location evidence="1 12">Cytoplasm</location>
    </subcellularLocation>
</comment>
<keyword evidence="8 12" id="KW-0819">tRNA processing</keyword>
<feature type="binding site" evidence="12">
    <location>
        <begin position="213"/>
        <end position="215"/>
    </location>
    <ligand>
        <name>S-adenosyl-L-methionine</name>
        <dbReference type="ChEBI" id="CHEBI:59789"/>
    </ligand>
</feature>
<accession>A0A4P8IJ17</accession>
<evidence type="ECO:0000259" key="13">
    <source>
        <dbReference type="PROSITE" id="PS51918"/>
    </source>
</evidence>
<evidence type="ECO:0000313" key="14">
    <source>
        <dbReference type="EMBL" id="QCP36003.1"/>
    </source>
</evidence>
<sequence length="354" mass="40596">MKDLKSMTLEELELALEQAGEKKFRAKQIFEWFHKRLASSMDEMNNLPKALKEKLLCRYEVRELKAVETYVSKIDGTRKYLFQLDDGNIIESVLMKYKHGNSVCISSQAGCRMGCRFCASTLGGLDRDLLPSEMLGQIYYIQRDTGERVSNVVVMGTGEPLDNYENLLRFIRLLTDEKGLNLSQRNLTVSTCGLVPKIRELAGEKLQMTLAISLHASNDDMRKSLMPVANQYSMEELLSACKYYFEQTGRRMTFEYSLVAGVNDSPKNARELCRFLGGFPCHVNLIPVNPIKERDFRQSMPEFVNDFKNILEKNRVNVTIRREMGRDINAACGQLRRKKLDSVDKQGIQIKKEN</sequence>
<keyword evidence="10 12" id="KW-0408">Iron</keyword>
<keyword evidence="15" id="KW-1185">Reference proteome</keyword>
<comment type="similarity">
    <text evidence="12">Belongs to the radical SAM superfamily. RlmN family.</text>
</comment>
<keyword evidence="4 12" id="KW-0698">rRNA processing</keyword>
<dbReference type="Gene3D" id="3.20.20.70">
    <property type="entry name" value="Aldolase class I"/>
    <property type="match status" value="1"/>
</dbReference>
<dbReference type="InterPro" id="IPR027492">
    <property type="entry name" value="RNA_MTrfase_RlmN"/>
</dbReference>
<dbReference type="InterPro" id="IPR013785">
    <property type="entry name" value="Aldolase_TIM"/>
</dbReference>
<dbReference type="NCBIfam" id="TIGR00048">
    <property type="entry name" value="rRNA_mod_RlmN"/>
    <property type="match status" value="1"/>
</dbReference>
<dbReference type="Proteomes" id="UP000298653">
    <property type="component" value="Chromosome"/>
</dbReference>
<dbReference type="SFLD" id="SFLDF00275">
    <property type="entry name" value="adenosine_C2_methyltransferase"/>
    <property type="match status" value="1"/>
</dbReference>
<feature type="binding site" evidence="12">
    <location>
        <begin position="158"/>
        <end position="159"/>
    </location>
    <ligand>
        <name>S-adenosyl-L-methionine</name>
        <dbReference type="ChEBI" id="CHEBI:59789"/>
    </ligand>
</feature>
<feature type="active site" description="Proton acceptor" evidence="12">
    <location>
        <position position="91"/>
    </location>
</feature>
<comment type="catalytic activity">
    <reaction evidence="12">
        <text>adenosine(37) in tRNA + 2 reduced [2Fe-2S]-[ferredoxin] + 2 S-adenosyl-L-methionine = 2-methyladenosine(37) in tRNA + 5'-deoxyadenosine + L-methionine + 2 oxidized [2Fe-2S]-[ferredoxin] + S-adenosyl-L-homocysteine</text>
        <dbReference type="Rhea" id="RHEA:43332"/>
        <dbReference type="Rhea" id="RHEA-COMP:10000"/>
        <dbReference type="Rhea" id="RHEA-COMP:10001"/>
        <dbReference type="Rhea" id="RHEA-COMP:10162"/>
        <dbReference type="Rhea" id="RHEA-COMP:10485"/>
        <dbReference type="ChEBI" id="CHEBI:17319"/>
        <dbReference type="ChEBI" id="CHEBI:33737"/>
        <dbReference type="ChEBI" id="CHEBI:33738"/>
        <dbReference type="ChEBI" id="CHEBI:57844"/>
        <dbReference type="ChEBI" id="CHEBI:57856"/>
        <dbReference type="ChEBI" id="CHEBI:59789"/>
        <dbReference type="ChEBI" id="CHEBI:74411"/>
        <dbReference type="ChEBI" id="CHEBI:74497"/>
        <dbReference type="EC" id="2.1.1.192"/>
    </reaction>
</comment>
<feature type="binding site" evidence="12">
    <location>
        <position position="111"/>
    </location>
    <ligand>
        <name>[4Fe-4S] cluster</name>
        <dbReference type="ChEBI" id="CHEBI:49883"/>
        <note>4Fe-4S-S-AdoMet</note>
    </ligand>
</feature>
<dbReference type="FunFam" id="3.20.20.70:FF:000014">
    <property type="entry name" value="Probable dual-specificity RNA methyltransferase RlmN"/>
    <property type="match status" value="1"/>
</dbReference>
<comment type="cofactor">
    <cofactor evidence="12">
        <name>[4Fe-4S] cluster</name>
        <dbReference type="ChEBI" id="CHEBI:49883"/>
    </cofactor>
    <text evidence="12">Binds 1 [4Fe-4S] cluster. The cluster is coordinated with 3 cysteines and an exchangeable S-adenosyl-L-methionine.</text>
</comment>
<dbReference type="KEGG" id="arf:AR1Y2_2549"/>
<comment type="miscellaneous">
    <text evidence="12">Reaction proceeds by a ping-pong mechanism involving intermediate methylation of a conserved cysteine residue.</text>
</comment>
<dbReference type="InterPro" id="IPR048641">
    <property type="entry name" value="RlmN_N"/>
</dbReference>
<comment type="function">
    <text evidence="12">Specifically methylates position 2 of adenine 2503 in 23S rRNA and position 2 of adenine 37 in tRNAs.</text>
</comment>
<evidence type="ECO:0000256" key="11">
    <source>
        <dbReference type="ARBA" id="ARBA00023014"/>
    </source>
</evidence>
<dbReference type="Pfam" id="PF21016">
    <property type="entry name" value="RlmN_N"/>
    <property type="match status" value="1"/>
</dbReference>
<dbReference type="GO" id="GO:0046872">
    <property type="term" value="F:metal ion binding"/>
    <property type="evidence" value="ECO:0007669"/>
    <property type="project" value="UniProtKB-KW"/>
</dbReference>
<evidence type="ECO:0000256" key="5">
    <source>
        <dbReference type="ARBA" id="ARBA00022603"/>
    </source>
</evidence>
<dbReference type="HAMAP" id="MF_01849">
    <property type="entry name" value="RNA_methyltr_RlmN"/>
    <property type="match status" value="1"/>
</dbReference>
<dbReference type="OrthoDB" id="9793973at2"/>
<evidence type="ECO:0000256" key="6">
    <source>
        <dbReference type="ARBA" id="ARBA00022679"/>
    </source>
</evidence>
<dbReference type="GO" id="GO:0002935">
    <property type="term" value="F:tRNA (adenine(37)-C2)-methyltransferase activity"/>
    <property type="evidence" value="ECO:0007669"/>
    <property type="project" value="UniProtKB-UniRule"/>
</dbReference>
<proteinExistence type="inferred from homology"/>
<dbReference type="Gene3D" id="1.10.150.530">
    <property type="match status" value="1"/>
</dbReference>
<feature type="binding site" evidence="12">
    <location>
        <position position="289"/>
    </location>
    <ligand>
        <name>S-adenosyl-L-methionine</name>
        <dbReference type="ChEBI" id="CHEBI:59789"/>
    </ligand>
</feature>
<evidence type="ECO:0000256" key="12">
    <source>
        <dbReference type="HAMAP-Rule" id="MF_01849"/>
    </source>
</evidence>
<dbReference type="Pfam" id="PF04055">
    <property type="entry name" value="Radical_SAM"/>
    <property type="match status" value="1"/>
</dbReference>
<dbReference type="RefSeq" id="WP_137329291.1">
    <property type="nucleotide sequence ID" value="NZ_CP040058.1"/>
</dbReference>
<gene>
    <name evidence="12" type="primary">rlmN</name>
    <name evidence="14" type="ORF">AR1Y2_2549</name>
</gene>
<dbReference type="GO" id="GO:0019843">
    <property type="term" value="F:rRNA binding"/>
    <property type="evidence" value="ECO:0007669"/>
    <property type="project" value="UniProtKB-UniRule"/>
</dbReference>
<dbReference type="InterPro" id="IPR040072">
    <property type="entry name" value="Methyltransferase_A"/>
</dbReference>
<dbReference type="PANTHER" id="PTHR30544">
    <property type="entry name" value="23S RRNA METHYLTRANSFERASE"/>
    <property type="match status" value="1"/>
</dbReference>
<dbReference type="EC" id="2.1.1.192" evidence="12"/>
<evidence type="ECO:0000256" key="2">
    <source>
        <dbReference type="ARBA" id="ARBA00022485"/>
    </source>
</evidence>
<dbReference type="SUPFAM" id="SSF102114">
    <property type="entry name" value="Radical SAM enzymes"/>
    <property type="match status" value="1"/>
</dbReference>
<evidence type="ECO:0000256" key="8">
    <source>
        <dbReference type="ARBA" id="ARBA00022694"/>
    </source>
</evidence>
<feature type="binding site" evidence="12">
    <location>
        <position position="118"/>
    </location>
    <ligand>
        <name>[4Fe-4S] cluster</name>
        <dbReference type="ChEBI" id="CHEBI:49883"/>
        <note>4Fe-4S-S-AdoMet</note>
    </ligand>
</feature>
<keyword evidence="3 12" id="KW-0963">Cytoplasm</keyword>
<dbReference type="GO" id="GO:0030488">
    <property type="term" value="P:tRNA methylation"/>
    <property type="evidence" value="ECO:0007669"/>
    <property type="project" value="UniProtKB-UniRule"/>
</dbReference>
<evidence type="ECO:0000256" key="9">
    <source>
        <dbReference type="ARBA" id="ARBA00022723"/>
    </source>
</evidence>
<evidence type="ECO:0000256" key="10">
    <source>
        <dbReference type="ARBA" id="ARBA00023004"/>
    </source>
</evidence>
<name>A0A4P8IJ17_9FIRM</name>
<keyword evidence="2 12" id="KW-0004">4Fe-4S</keyword>
<comment type="caution">
    <text evidence="12">Lacks conserved residue(s) required for the propagation of feature annotation.</text>
</comment>
<dbReference type="AlphaFoldDB" id="A0A4P8IJ17"/>
<reference evidence="14 15" key="1">
    <citation type="submission" date="2019-05" db="EMBL/GenBank/DDBJ databases">
        <title>Complete genome sequencing of Anaerostipes rhamnosivorans.</title>
        <authorList>
            <person name="Bui T.P.N."/>
            <person name="de Vos W.M."/>
        </authorList>
    </citation>
    <scope>NUCLEOTIDE SEQUENCE [LARGE SCALE GENOMIC DNA]</scope>
    <source>
        <strain evidence="14 15">1y2</strain>
    </source>
</reference>
<keyword evidence="11 12" id="KW-0411">Iron-sulfur</keyword>
<comment type="catalytic activity">
    <reaction evidence="12">
        <text>adenosine(2503) in 23S rRNA + 2 reduced [2Fe-2S]-[ferredoxin] + 2 S-adenosyl-L-methionine = 2-methyladenosine(2503) in 23S rRNA + 5'-deoxyadenosine + L-methionine + 2 oxidized [2Fe-2S]-[ferredoxin] + S-adenosyl-L-homocysteine</text>
        <dbReference type="Rhea" id="RHEA:42916"/>
        <dbReference type="Rhea" id="RHEA-COMP:10000"/>
        <dbReference type="Rhea" id="RHEA-COMP:10001"/>
        <dbReference type="Rhea" id="RHEA-COMP:10152"/>
        <dbReference type="Rhea" id="RHEA-COMP:10282"/>
        <dbReference type="ChEBI" id="CHEBI:17319"/>
        <dbReference type="ChEBI" id="CHEBI:33737"/>
        <dbReference type="ChEBI" id="CHEBI:33738"/>
        <dbReference type="ChEBI" id="CHEBI:57844"/>
        <dbReference type="ChEBI" id="CHEBI:57856"/>
        <dbReference type="ChEBI" id="CHEBI:59789"/>
        <dbReference type="ChEBI" id="CHEBI:74411"/>
        <dbReference type="ChEBI" id="CHEBI:74497"/>
        <dbReference type="EC" id="2.1.1.192"/>
    </reaction>
</comment>
<dbReference type="GO" id="GO:0051539">
    <property type="term" value="F:4 iron, 4 sulfur cluster binding"/>
    <property type="evidence" value="ECO:0007669"/>
    <property type="project" value="UniProtKB-UniRule"/>
</dbReference>
<dbReference type="GO" id="GO:0070040">
    <property type="term" value="F:rRNA (adenine(2503)-C2-)-methyltransferase activity"/>
    <property type="evidence" value="ECO:0007669"/>
    <property type="project" value="UniProtKB-UniRule"/>
</dbReference>
<keyword evidence="12" id="KW-1015">Disulfide bond</keyword>
<dbReference type="PROSITE" id="PS51918">
    <property type="entry name" value="RADICAL_SAM"/>
    <property type="match status" value="1"/>
</dbReference>
<evidence type="ECO:0000256" key="4">
    <source>
        <dbReference type="ARBA" id="ARBA00022552"/>
    </source>
</evidence>
<keyword evidence="7 12" id="KW-0949">S-adenosyl-L-methionine</keyword>
<dbReference type="GO" id="GO:0070475">
    <property type="term" value="P:rRNA base methylation"/>
    <property type="evidence" value="ECO:0007669"/>
    <property type="project" value="UniProtKB-UniRule"/>
</dbReference>
<keyword evidence="6 12" id="KW-0808">Transferase</keyword>
<evidence type="ECO:0000313" key="15">
    <source>
        <dbReference type="Proteomes" id="UP000298653"/>
    </source>
</evidence>
<feature type="binding site" evidence="12">
    <location>
        <position position="190"/>
    </location>
    <ligand>
        <name>S-adenosyl-L-methionine</name>
        <dbReference type="ChEBI" id="CHEBI:59789"/>
    </ligand>
</feature>
<evidence type="ECO:0000256" key="1">
    <source>
        <dbReference type="ARBA" id="ARBA00004496"/>
    </source>
</evidence>
<feature type="binding site" evidence="12">
    <location>
        <position position="115"/>
    </location>
    <ligand>
        <name>[4Fe-4S] cluster</name>
        <dbReference type="ChEBI" id="CHEBI:49883"/>
        <note>4Fe-4S-S-AdoMet</note>
    </ligand>
</feature>
<keyword evidence="9 12" id="KW-0479">Metal-binding</keyword>
<dbReference type="PIRSF" id="PIRSF006004">
    <property type="entry name" value="CHP00048"/>
    <property type="match status" value="1"/>
</dbReference>
<dbReference type="InterPro" id="IPR058240">
    <property type="entry name" value="rSAM_sf"/>
</dbReference>
<feature type="active site" description="S-methylcysteine intermediate" evidence="12">
    <location>
        <position position="332"/>
    </location>
</feature>
<organism evidence="14 15">
    <name type="scientific">Anaerostipes rhamnosivorans</name>
    <dbReference type="NCBI Taxonomy" id="1229621"/>
    <lineage>
        <taxon>Bacteria</taxon>
        <taxon>Bacillati</taxon>
        <taxon>Bacillota</taxon>
        <taxon>Clostridia</taxon>
        <taxon>Lachnospirales</taxon>
        <taxon>Lachnospiraceae</taxon>
        <taxon>Anaerostipes</taxon>
    </lineage>
</organism>
<protein>
    <recommendedName>
        <fullName evidence="12">Probable dual-specificity RNA methyltransferase RlmN</fullName>
        <ecNumber evidence="12">2.1.1.192</ecNumber>
    </recommendedName>
    <alternativeName>
        <fullName evidence="12">23S rRNA (adenine(2503)-C(2))-methyltransferase</fullName>
    </alternativeName>
    <alternativeName>
        <fullName evidence="12">23S rRNA m2A2503 methyltransferase</fullName>
    </alternativeName>
    <alternativeName>
        <fullName evidence="12">Ribosomal RNA large subunit methyltransferase N</fullName>
    </alternativeName>
    <alternativeName>
        <fullName evidence="12">tRNA (adenine(37)-C(2))-methyltransferase</fullName>
    </alternativeName>
    <alternativeName>
        <fullName evidence="12">tRNA m2A37 methyltransferase</fullName>
    </alternativeName>
</protein>
<dbReference type="GO" id="GO:0005737">
    <property type="term" value="C:cytoplasm"/>
    <property type="evidence" value="ECO:0007669"/>
    <property type="project" value="UniProtKB-SubCell"/>
</dbReference>
<evidence type="ECO:0000256" key="7">
    <source>
        <dbReference type="ARBA" id="ARBA00022691"/>
    </source>
</evidence>
<dbReference type="InterPro" id="IPR004383">
    <property type="entry name" value="rRNA_lsu_MTrfase_RlmN/Cfr"/>
</dbReference>
<dbReference type="PANTHER" id="PTHR30544:SF5">
    <property type="entry name" value="RADICAL SAM CORE DOMAIN-CONTAINING PROTEIN"/>
    <property type="match status" value="1"/>
</dbReference>
<keyword evidence="5 12" id="KW-0489">Methyltransferase</keyword>